<gene>
    <name evidence="1" type="ORF">SCHCODRAFT_113317</name>
</gene>
<proteinExistence type="predicted"/>
<evidence type="ECO:0000313" key="1">
    <source>
        <dbReference type="EMBL" id="EFI92671.1"/>
    </source>
</evidence>
<dbReference type="GeneID" id="9597346"/>
<accession>D8QHG9</accession>
<dbReference type="Proteomes" id="UP000007431">
    <property type="component" value="Unassembled WGS sequence"/>
</dbReference>
<dbReference type="EMBL" id="GL377312">
    <property type="protein sequence ID" value="EFI92671.1"/>
    <property type="molecule type" value="Genomic_DNA"/>
</dbReference>
<dbReference type="InParanoid" id="D8QHG9"/>
<feature type="non-terminal residue" evidence="1">
    <location>
        <position position="77"/>
    </location>
</feature>
<dbReference type="RefSeq" id="XP_003027574.1">
    <property type="nucleotide sequence ID" value="XM_003027528.1"/>
</dbReference>
<protein>
    <submittedName>
        <fullName evidence="1">Uncharacterized protein</fullName>
    </submittedName>
</protein>
<sequence length="77" mass="8658">MNNDIDKDTKILGYDSILTGKMVVQPPRQPHVIFDGKTTKVQQPMAYKSLHLMELAGHLEMESKKNVVDKETIAHPG</sequence>
<organism evidence="2">
    <name type="scientific">Schizophyllum commune (strain H4-8 / FGSC 9210)</name>
    <name type="common">Split gill fungus</name>
    <dbReference type="NCBI Taxonomy" id="578458"/>
    <lineage>
        <taxon>Eukaryota</taxon>
        <taxon>Fungi</taxon>
        <taxon>Dikarya</taxon>
        <taxon>Basidiomycota</taxon>
        <taxon>Agaricomycotina</taxon>
        <taxon>Agaricomycetes</taxon>
        <taxon>Agaricomycetidae</taxon>
        <taxon>Agaricales</taxon>
        <taxon>Schizophyllaceae</taxon>
        <taxon>Schizophyllum</taxon>
    </lineage>
</organism>
<dbReference type="AlphaFoldDB" id="D8QHG9"/>
<reference evidence="1 2" key="1">
    <citation type="journal article" date="2010" name="Nat. Biotechnol.">
        <title>Genome sequence of the model mushroom Schizophyllum commune.</title>
        <authorList>
            <person name="Ohm R.A."/>
            <person name="de Jong J.F."/>
            <person name="Lugones L.G."/>
            <person name="Aerts A."/>
            <person name="Kothe E."/>
            <person name="Stajich J.E."/>
            <person name="de Vries R.P."/>
            <person name="Record E."/>
            <person name="Levasseur A."/>
            <person name="Baker S.E."/>
            <person name="Bartholomew K.A."/>
            <person name="Coutinho P.M."/>
            <person name="Erdmann S."/>
            <person name="Fowler T.J."/>
            <person name="Gathman A.C."/>
            <person name="Lombard V."/>
            <person name="Henrissat B."/>
            <person name="Knabe N."/>
            <person name="Kuees U."/>
            <person name="Lilly W.W."/>
            <person name="Lindquist E."/>
            <person name="Lucas S."/>
            <person name="Magnuson J.K."/>
            <person name="Piumi F."/>
            <person name="Raudaskoski M."/>
            <person name="Salamov A."/>
            <person name="Schmutz J."/>
            <person name="Schwarze F.W.M.R."/>
            <person name="vanKuyk P.A."/>
            <person name="Horton J.S."/>
            <person name="Grigoriev I.V."/>
            <person name="Woesten H.A.B."/>
        </authorList>
    </citation>
    <scope>NUCLEOTIDE SEQUENCE [LARGE SCALE GENOMIC DNA]</scope>
    <source>
        <strain evidence="2">H4-8 / FGSC 9210</strain>
    </source>
</reference>
<dbReference type="HOGENOM" id="CLU_2639480_0_0_1"/>
<keyword evidence="2" id="KW-1185">Reference proteome</keyword>
<dbReference type="KEGG" id="scm:SCHCO_01105774"/>
<evidence type="ECO:0000313" key="2">
    <source>
        <dbReference type="Proteomes" id="UP000007431"/>
    </source>
</evidence>
<name>D8QHG9_SCHCM</name>
<dbReference type="VEuPathDB" id="FungiDB:SCHCODRAFT_01105774"/>